<feature type="transmembrane region" description="Helical" evidence="1">
    <location>
        <begin position="40"/>
        <end position="56"/>
    </location>
</feature>
<dbReference type="PANTHER" id="PTHR34054">
    <property type="entry name" value="EXPRESSED PROTEIN"/>
    <property type="match status" value="1"/>
</dbReference>
<evidence type="ECO:0000313" key="2">
    <source>
        <dbReference type="EMBL" id="CAJ1967239.1"/>
    </source>
</evidence>
<proteinExistence type="predicted"/>
<keyword evidence="1" id="KW-0472">Membrane</keyword>
<keyword evidence="1" id="KW-0812">Transmembrane</keyword>
<keyword evidence="1" id="KW-1133">Transmembrane helix</keyword>
<dbReference type="PANTHER" id="PTHR34054:SF4">
    <property type="entry name" value="PROTEIN, PUTATIVE-RELATED"/>
    <property type="match status" value="1"/>
</dbReference>
<dbReference type="Proteomes" id="UP001189624">
    <property type="component" value="Chromosome 7"/>
</dbReference>
<dbReference type="AlphaFoldDB" id="A0AA86SV37"/>
<keyword evidence="3" id="KW-1185">Reference proteome</keyword>
<accession>A0AA86SV37</accession>
<dbReference type="Gramene" id="rna-AYBTSS11_LOCUS21073">
    <property type="protein sequence ID" value="CAJ1967239.1"/>
    <property type="gene ID" value="gene-AYBTSS11_LOCUS21073"/>
</dbReference>
<reference evidence="2" key="1">
    <citation type="submission" date="2023-10" db="EMBL/GenBank/DDBJ databases">
        <authorList>
            <person name="Domelevo Entfellner J.-B."/>
        </authorList>
    </citation>
    <scope>NUCLEOTIDE SEQUENCE</scope>
</reference>
<gene>
    <name evidence="2" type="ORF">AYBTSS11_LOCUS21073</name>
</gene>
<sequence length="220" mass="24797">MIFSPKTFIPISPFWCVYVLRRNDKGPGATPPHKSRKQRNNVVVAFFFFNLTMMGLSKLGTAITAVTAVTLVALAAEIVYVLWQRRQRFRPRVRVEPREASLQCSTSSSPSDDDVDLELEEHVMKWHCLHGPSRVLFTIKEEEREEVESDNGNGNVSSVECTKKAWVSERVAVEEVAVAVEELLDETTLFSTPCASPPYYTPYASPIREECRKDVNDGNG</sequence>
<name>A0AA86SV37_9FABA</name>
<organism evidence="2 3">
    <name type="scientific">Sphenostylis stenocarpa</name>
    <dbReference type="NCBI Taxonomy" id="92480"/>
    <lineage>
        <taxon>Eukaryota</taxon>
        <taxon>Viridiplantae</taxon>
        <taxon>Streptophyta</taxon>
        <taxon>Embryophyta</taxon>
        <taxon>Tracheophyta</taxon>
        <taxon>Spermatophyta</taxon>
        <taxon>Magnoliopsida</taxon>
        <taxon>eudicotyledons</taxon>
        <taxon>Gunneridae</taxon>
        <taxon>Pentapetalae</taxon>
        <taxon>rosids</taxon>
        <taxon>fabids</taxon>
        <taxon>Fabales</taxon>
        <taxon>Fabaceae</taxon>
        <taxon>Papilionoideae</taxon>
        <taxon>50 kb inversion clade</taxon>
        <taxon>NPAAA clade</taxon>
        <taxon>indigoferoid/millettioid clade</taxon>
        <taxon>Phaseoleae</taxon>
        <taxon>Sphenostylis</taxon>
    </lineage>
</organism>
<evidence type="ECO:0000313" key="3">
    <source>
        <dbReference type="Proteomes" id="UP001189624"/>
    </source>
</evidence>
<protein>
    <submittedName>
        <fullName evidence="2">Uncharacterized protein</fullName>
    </submittedName>
</protein>
<dbReference type="InterPro" id="IPR045884">
    <property type="entry name" value="At5g59350-like"/>
</dbReference>
<dbReference type="EMBL" id="OY731404">
    <property type="protein sequence ID" value="CAJ1967239.1"/>
    <property type="molecule type" value="Genomic_DNA"/>
</dbReference>
<feature type="transmembrane region" description="Helical" evidence="1">
    <location>
        <begin position="62"/>
        <end position="83"/>
    </location>
</feature>
<evidence type="ECO:0000256" key="1">
    <source>
        <dbReference type="SAM" id="Phobius"/>
    </source>
</evidence>